<dbReference type="InterPro" id="IPR036291">
    <property type="entry name" value="NAD(P)-bd_dom_sf"/>
</dbReference>
<comment type="caution">
    <text evidence="4">The sequence shown here is derived from an EMBL/GenBank/DDBJ whole genome shotgun (WGS) entry which is preliminary data.</text>
</comment>
<dbReference type="EC" id="1.1.1.18" evidence="4"/>
<protein>
    <submittedName>
        <fullName evidence="4">Inositol 2-dehydrogenase</fullName>
        <ecNumber evidence="4">1.1.1.18</ecNumber>
    </submittedName>
</protein>
<feature type="chain" id="PRO_5023111111" evidence="1">
    <location>
        <begin position="33"/>
        <end position="489"/>
    </location>
</feature>
<evidence type="ECO:0000313" key="4">
    <source>
        <dbReference type="EMBL" id="TWT35842.1"/>
    </source>
</evidence>
<evidence type="ECO:0000259" key="3">
    <source>
        <dbReference type="Pfam" id="PF19051"/>
    </source>
</evidence>
<dbReference type="SUPFAM" id="SSF51735">
    <property type="entry name" value="NAD(P)-binding Rossmann-fold domains"/>
    <property type="match status" value="1"/>
</dbReference>
<keyword evidence="5" id="KW-1185">Reference proteome</keyword>
<dbReference type="Gene3D" id="3.30.360.10">
    <property type="entry name" value="Dihydrodipicolinate Reductase, domain 2"/>
    <property type="match status" value="1"/>
</dbReference>
<dbReference type="PANTHER" id="PTHR43818">
    <property type="entry name" value="BCDNA.GH03377"/>
    <property type="match status" value="1"/>
</dbReference>
<dbReference type="AlphaFoldDB" id="A0A5C5VDQ0"/>
<reference evidence="4 5" key="1">
    <citation type="submission" date="2019-02" db="EMBL/GenBank/DDBJ databases">
        <title>Deep-cultivation of Planctomycetes and their phenomic and genomic characterization uncovers novel biology.</title>
        <authorList>
            <person name="Wiegand S."/>
            <person name="Jogler M."/>
            <person name="Boedeker C."/>
            <person name="Pinto D."/>
            <person name="Vollmers J."/>
            <person name="Rivas-Marin E."/>
            <person name="Kohn T."/>
            <person name="Peeters S.H."/>
            <person name="Heuer A."/>
            <person name="Rast P."/>
            <person name="Oberbeckmann S."/>
            <person name="Bunk B."/>
            <person name="Jeske O."/>
            <person name="Meyerdierks A."/>
            <person name="Storesund J.E."/>
            <person name="Kallscheuer N."/>
            <person name="Luecker S."/>
            <person name="Lage O.M."/>
            <person name="Pohl T."/>
            <person name="Merkel B.J."/>
            <person name="Hornburger P."/>
            <person name="Mueller R.-W."/>
            <person name="Bruemmer F."/>
            <person name="Labrenz M."/>
            <person name="Spormann A.M."/>
            <person name="Op Den Camp H."/>
            <person name="Overmann J."/>
            <person name="Amann R."/>
            <person name="Jetten M.S.M."/>
            <person name="Mascher T."/>
            <person name="Medema M.H."/>
            <person name="Devos D.P."/>
            <person name="Kaster A.-K."/>
            <person name="Ovreas L."/>
            <person name="Rohde M."/>
            <person name="Galperin M.Y."/>
            <person name="Jogler C."/>
        </authorList>
    </citation>
    <scope>NUCLEOTIDE SEQUENCE [LARGE SCALE GENOMIC DNA]</scope>
    <source>
        <strain evidence="4 5">KOR34</strain>
    </source>
</reference>
<dbReference type="PANTHER" id="PTHR43818:SF5">
    <property type="entry name" value="OXIDOREDUCTASE FAMILY PROTEIN"/>
    <property type="match status" value="1"/>
</dbReference>
<feature type="domain" description="Gfo/Idh/MocA-like oxidoreductase bacterial type C-terminal" evidence="3">
    <location>
        <begin position="204"/>
        <end position="261"/>
    </location>
</feature>
<evidence type="ECO:0000259" key="2">
    <source>
        <dbReference type="Pfam" id="PF01408"/>
    </source>
</evidence>
<dbReference type="Pfam" id="PF01408">
    <property type="entry name" value="GFO_IDH_MocA"/>
    <property type="match status" value="1"/>
</dbReference>
<dbReference type="GO" id="GO:0000166">
    <property type="term" value="F:nucleotide binding"/>
    <property type="evidence" value="ECO:0007669"/>
    <property type="project" value="InterPro"/>
</dbReference>
<dbReference type="Proteomes" id="UP000316714">
    <property type="component" value="Unassembled WGS sequence"/>
</dbReference>
<dbReference type="Gene3D" id="3.40.50.720">
    <property type="entry name" value="NAD(P)-binding Rossmann-like Domain"/>
    <property type="match status" value="1"/>
</dbReference>
<evidence type="ECO:0000313" key="5">
    <source>
        <dbReference type="Proteomes" id="UP000316714"/>
    </source>
</evidence>
<dbReference type="InterPro" id="IPR050463">
    <property type="entry name" value="Gfo/Idh/MocA_oxidrdct_glycsds"/>
</dbReference>
<dbReference type="InterPro" id="IPR000683">
    <property type="entry name" value="Gfo/Idh/MocA-like_OxRdtase_N"/>
</dbReference>
<evidence type="ECO:0000256" key="1">
    <source>
        <dbReference type="SAM" id="SignalP"/>
    </source>
</evidence>
<feature type="domain" description="Gfo/Idh/MocA-like oxidoreductase N-terminal" evidence="2">
    <location>
        <begin position="40"/>
        <end position="161"/>
    </location>
</feature>
<dbReference type="EMBL" id="SIHJ01000001">
    <property type="protein sequence ID" value="TWT35842.1"/>
    <property type="molecule type" value="Genomic_DNA"/>
</dbReference>
<dbReference type="InterPro" id="IPR006311">
    <property type="entry name" value="TAT_signal"/>
</dbReference>
<dbReference type="GO" id="GO:0050112">
    <property type="term" value="F:inositol 2-dehydrogenase (NAD+) activity"/>
    <property type="evidence" value="ECO:0007669"/>
    <property type="project" value="UniProtKB-EC"/>
</dbReference>
<sequence length="489" mass="52962" precursor="true">MDPLSRRSFLSKTVTTAAVASAASIMPRVAGAAGPNDTLQVGVIGVGGKGRDHVKQLSQLPGVRVAALCDVDPARIANGQSMLDDAGVKAKHYQDMRELLDDPEIDAVSIATPNHWHALATIWACQRGKDVYVEKPVTHNLWEGKQIIDAARKHNRVVQVGTQNRSDTGFRAAIDYIREGALGEIQWMHGLWFKDRGSIGHVTGPQPIPAGLDYNLWTGPAPLEPLMRQNLHYDWHWDWDTGNADMGNLGAHQLDDCAHALDIASSPKRFLCLGGRFAREDDGQTPNMQAVCFEFDDAPPFLVEVRGLTESAGSRKLPNVRGVTAGNVIQCENGYFAGGRGGGAVYDNSGKLLKRFPGDGGAGHYANWVEAVRSRNNEGLRAELAVGVRSANLCHLANLAFRSGQPASVEEVKSRVGQRGDALETIDAIAAHLKANNVDLDRNRLTCSEWMEYDPQAMQLSGADATSNAIANALVKPGYREPFVVPEQV</sequence>
<keyword evidence="1" id="KW-0732">Signal</keyword>
<dbReference type="PROSITE" id="PS51318">
    <property type="entry name" value="TAT"/>
    <property type="match status" value="1"/>
</dbReference>
<accession>A0A5C5VDQ0</accession>
<proteinExistence type="predicted"/>
<dbReference type="SUPFAM" id="SSF55347">
    <property type="entry name" value="Glyceraldehyde-3-phosphate dehydrogenase-like, C-terminal domain"/>
    <property type="match status" value="1"/>
</dbReference>
<dbReference type="OrthoDB" id="9788246at2"/>
<dbReference type="Pfam" id="PF19051">
    <property type="entry name" value="GFO_IDH_MocA_C2"/>
    <property type="match status" value="1"/>
</dbReference>
<dbReference type="InterPro" id="IPR043906">
    <property type="entry name" value="Gfo/Idh/MocA_OxRdtase_bact_C"/>
</dbReference>
<name>A0A5C5VDQ0_9BACT</name>
<gene>
    <name evidence="4" type="primary">iolG_5</name>
    <name evidence="4" type="ORF">KOR34_07370</name>
</gene>
<keyword evidence="4" id="KW-0560">Oxidoreductase</keyword>
<feature type="signal peptide" evidence="1">
    <location>
        <begin position="1"/>
        <end position="32"/>
    </location>
</feature>
<organism evidence="4 5">
    <name type="scientific">Posidoniimonas corsicana</name>
    <dbReference type="NCBI Taxonomy" id="1938618"/>
    <lineage>
        <taxon>Bacteria</taxon>
        <taxon>Pseudomonadati</taxon>
        <taxon>Planctomycetota</taxon>
        <taxon>Planctomycetia</taxon>
        <taxon>Pirellulales</taxon>
        <taxon>Lacipirellulaceae</taxon>
        <taxon>Posidoniimonas</taxon>
    </lineage>
</organism>
<dbReference type="RefSeq" id="WP_146562289.1">
    <property type="nucleotide sequence ID" value="NZ_SIHJ01000001.1"/>
</dbReference>